<gene>
    <name evidence="6" type="ORF">g.49852</name>
</gene>
<evidence type="ECO:0000259" key="5">
    <source>
        <dbReference type="PROSITE" id="PS50835"/>
    </source>
</evidence>
<evidence type="ECO:0000256" key="1">
    <source>
        <dbReference type="ARBA" id="ARBA00022737"/>
    </source>
</evidence>
<feature type="compositionally biased region" description="Low complexity" evidence="4">
    <location>
        <begin position="116"/>
        <end position="125"/>
    </location>
</feature>
<dbReference type="InterPro" id="IPR013783">
    <property type="entry name" value="Ig-like_fold"/>
</dbReference>
<keyword evidence="1" id="KW-0677">Repeat</keyword>
<dbReference type="InterPro" id="IPR007110">
    <property type="entry name" value="Ig-like_dom"/>
</dbReference>
<feature type="region of interest" description="Disordered" evidence="4">
    <location>
        <begin position="98"/>
        <end position="143"/>
    </location>
</feature>
<dbReference type="AlphaFoldDB" id="A0A1B6GYH8"/>
<dbReference type="PANTHER" id="PTHR12231:SF247">
    <property type="entry name" value="DPR-INTERACTING PROTEIN DELTA, ISOFORM D"/>
    <property type="match status" value="1"/>
</dbReference>
<dbReference type="EMBL" id="GECZ01002296">
    <property type="protein sequence ID" value="JAS67473.1"/>
    <property type="molecule type" value="Transcribed_RNA"/>
</dbReference>
<accession>A0A1B6GYH8</accession>
<dbReference type="InterPro" id="IPR036179">
    <property type="entry name" value="Ig-like_dom_sf"/>
</dbReference>
<name>A0A1B6GYH8_9HEMI</name>
<sequence>MIFVPNQLVGAPTNTNVTLECLTEAHPRSINYWVYQGTMLLPSAKHTMSVNVNGYRVKMRLTIHNLLKRDIGNYRCVSKNSLGETEGSIRLYEIPRPSVPPKTVLLSSSPKRQERPVYSVTSTTPPSYPSEWSRGSMSSPFLI</sequence>
<reference evidence="6" key="1">
    <citation type="submission" date="2015-11" db="EMBL/GenBank/DDBJ databases">
        <title>De novo transcriptome assembly of four potential Pierce s Disease insect vectors from Arizona vineyards.</title>
        <authorList>
            <person name="Tassone E.E."/>
        </authorList>
    </citation>
    <scope>NUCLEOTIDE SEQUENCE</scope>
</reference>
<dbReference type="PROSITE" id="PS50835">
    <property type="entry name" value="IG_LIKE"/>
    <property type="match status" value="1"/>
</dbReference>
<evidence type="ECO:0000256" key="4">
    <source>
        <dbReference type="SAM" id="MobiDB-lite"/>
    </source>
</evidence>
<keyword evidence="2" id="KW-1015">Disulfide bond</keyword>
<protein>
    <recommendedName>
        <fullName evidence="5">Ig-like domain-containing protein</fullName>
    </recommendedName>
</protein>
<evidence type="ECO:0000256" key="2">
    <source>
        <dbReference type="ARBA" id="ARBA00023157"/>
    </source>
</evidence>
<dbReference type="SMART" id="SM00409">
    <property type="entry name" value="IG"/>
    <property type="match status" value="1"/>
</dbReference>
<organism evidence="6">
    <name type="scientific">Cuerna arida</name>
    <dbReference type="NCBI Taxonomy" id="1464854"/>
    <lineage>
        <taxon>Eukaryota</taxon>
        <taxon>Metazoa</taxon>
        <taxon>Ecdysozoa</taxon>
        <taxon>Arthropoda</taxon>
        <taxon>Hexapoda</taxon>
        <taxon>Insecta</taxon>
        <taxon>Pterygota</taxon>
        <taxon>Neoptera</taxon>
        <taxon>Paraneoptera</taxon>
        <taxon>Hemiptera</taxon>
        <taxon>Auchenorrhyncha</taxon>
        <taxon>Membracoidea</taxon>
        <taxon>Cicadellidae</taxon>
        <taxon>Cicadellinae</taxon>
        <taxon>Proconiini</taxon>
        <taxon>Cuerna</taxon>
    </lineage>
</organism>
<proteinExistence type="predicted"/>
<dbReference type="InterPro" id="IPR003599">
    <property type="entry name" value="Ig_sub"/>
</dbReference>
<dbReference type="InterPro" id="IPR013098">
    <property type="entry name" value="Ig_I-set"/>
</dbReference>
<feature type="domain" description="Ig-like" evidence="5">
    <location>
        <begin position="1"/>
        <end position="90"/>
    </location>
</feature>
<dbReference type="Pfam" id="PF07679">
    <property type="entry name" value="I-set"/>
    <property type="match status" value="1"/>
</dbReference>
<evidence type="ECO:0000256" key="3">
    <source>
        <dbReference type="ARBA" id="ARBA00023319"/>
    </source>
</evidence>
<dbReference type="GO" id="GO:0043005">
    <property type="term" value="C:neuron projection"/>
    <property type="evidence" value="ECO:0007669"/>
    <property type="project" value="TreeGrafter"/>
</dbReference>
<dbReference type="PANTHER" id="PTHR12231">
    <property type="entry name" value="CTX-RELATED TYPE I TRANSMEMBRANE PROTEIN"/>
    <property type="match status" value="1"/>
</dbReference>
<feature type="compositionally biased region" description="Polar residues" evidence="4">
    <location>
        <begin position="133"/>
        <end position="143"/>
    </location>
</feature>
<dbReference type="Gene3D" id="2.60.40.10">
    <property type="entry name" value="Immunoglobulins"/>
    <property type="match status" value="1"/>
</dbReference>
<dbReference type="FunFam" id="2.60.40.10:FF:000376">
    <property type="entry name" value="CLUMA_CG000981, isoform A"/>
    <property type="match status" value="1"/>
</dbReference>
<feature type="non-terminal residue" evidence="6">
    <location>
        <position position="143"/>
    </location>
</feature>
<keyword evidence="3" id="KW-0393">Immunoglobulin domain</keyword>
<dbReference type="InterPro" id="IPR051170">
    <property type="entry name" value="Neural/epithelial_adhesion"/>
</dbReference>
<dbReference type="SUPFAM" id="SSF48726">
    <property type="entry name" value="Immunoglobulin"/>
    <property type="match status" value="1"/>
</dbReference>
<evidence type="ECO:0000313" key="6">
    <source>
        <dbReference type="EMBL" id="JAS67473.1"/>
    </source>
</evidence>